<dbReference type="EMBL" id="JACORU010000001">
    <property type="protein sequence ID" value="MBC5762931.1"/>
    <property type="molecule type" value="Genomic_DNA"/>
</dbReference>
<dbReference type="SUPFAM" id="SSF53474">
    <property type="entry name" value="alpha/beta-Hydrolases"/>
    <property type="match status" value="1"/>
</dbReference>
<evidence type="ECO:0000259" key="1">
    <source>
        <dbReference type="Pfam" id="PF12697"/>
    </source>
</evidence>
<evidence type="ECO:0000313" key="2">
    <source>
        <dbReference type="EMBL" id="MBC5762931.1"/>
    </source>
</evidence>
<comment type="caution">
    <text evidence="2">The sequence shown here is derived from an EMBL/GenBank/DDBJ whole genome shotgun (WGS) entry which is preliminary data.</text>
</comment>
<dbReference type="InterPro" id="IPR000073">
    <property type="entry name" value="AB_hydrolase_1"/>
</dbReference>
<dbReference type="AlphaFoldDB" id="A0A923M300"/>
<dbReference type="GO" id="GO:0016787">
    <property type="term" value="F:hydrolase activity"/>
    <property type="evidence" value="ECO:0007669"/>
    <property type="project" value="UniProtKB-KW"/>
</dbReference>
<dbReference type="InterPro" id="IPR050266">
    <property type="entry name" value="AB_hydrolase_sf"/>
</dbReference>
<dbReference type="Pfam" id="PF12697">
    <property type="entry name" value="Abhydrolase_6"/>
    <property type="match status" value="1"/>
</dbReference>
<keyword evidence="3" id="KW-1185">Reference proteome</keyword>
<organism evidence="2 3">
    <name type="scientific">Ramlibacter albus</name>
    <dbReference type="NCBI Taxonomy" id="2079448"/>
    <lineage>
        <taxon>Bacteria</taxon>
        <taxon>Pseudomonadati</taxon>
        <taxon>Pseudomonadota</taxon>
        <taxon>Betaproteobacteria</taxon>
        <taxon>Burkholderiales</taxon>
        <taxon>Comamonadaceae</taxon>
        <taxon>Ramlibacter</taxon>
    </lineage>
</organism>
<dbReference type="RefSeq" id="WP_187079409.1">
    <property type="nucleotide sequence ID" value="NZ_JACORU010000001.1"/>
</dbReference>
<dbReference type="Gene3D" id="3.40.50.1820">
    <property type="entry name" value="alpha/beta hydrolase"/>
    <property type="match status" value="1"/>
</dbReference>
<gene>
    <name evidence="2" type="ORF">H8R02_00595</name>
</gene>
<protein>
    <submittedName>
        <fullName evidence="2">Alpha/beta fold hydrolase</fullName>
    </submittedName>
</protein>
<sequence>MVFGFSRQNQFRPLEYPKANFCESMKTHQDLYGARRFAAGLAFRSTGQGSSLLLLHGGSGSRNHWVRNVRELSKHLRVLTLDLPGLGESATPPPGISDDEYLVWIGQAIEAHLAGEPFDMVGFSFGGAITSIVAATLAARGCGPRRITLVSPSGFGVPEQRSVVLEKIKRSADHADSELRAATARNLGVWMLSSAPSAGDPAVDLHLDNLARARFDSRPISYRDSTLHALRASGAAVQLLLGEADPLIFPSLAARIARIREALPDARVEALAGGHWLQYEANDAVNRRIAEFHLPGSRP</sequence>
<name>A0A923M300_9BURK</name>
<dbReference type="InterPro" id="IPR029058">
    <property type="entry name" value="AB_hydrolase_fold"/>
</dbReference>
<feature type="domain" description="AB hydrolase-1" evidence="1">
    <location>
        <begin position="52"/>
        <end position="287"/>
    </location>
</feature>
<dbReference type="Proteomes" id="UP000596827">
    <property type="component" value="Unassembled WGS sequence"/>
</dbReference>
<reference evidence="2" key="1">
    <citation type="submission" date="2020-08" db="EMBL/GenBank/DDBJ databases">
        <title>Ramlibacter sp. GTP1 16S ribosomal RNA gene genome sequencing and assembly.</title>
        <authorList>
            <person name="Kang M."/>
        </authorList>
    </citation>
    <scope>NUCLEOTIDE SEQUENCE</scope>
    <source>
        <strain evidence="2">GTP1</strain>
    </source>
</reference>
<keyword evidence="2" id="KW-0378">Hydrolase</keyword>
<accession>A0A923M300</accession>
<evidence type="ECO:0000313" key="3">
    <source>
        <dbReference type="Proteomes" id="UP000596827"/>
    </source>
</evidence>
<proteinExistence type="predicted"/>
<dbReference type="PANTHER" id="PTHR43798">
    <property type="entry name" value="MONOACYLGLYCEROL LIPASE"/>
    <property type="match status" value="1"/>
</dbReference>